<evidence type="ECO:0000259" key="3">
    <source>
        <dbReference type="PROSITE" id="PS50076"/>
    </source>
</evidence>
<dbReference type="InterPro" id="IPR001623">
    <property type="entry name" value="DnaJ_domain"/>
</dbReference>
<gene>
    <name evidence="4" type="ORF">MNBD_GAMMA25-1676</name>
</gene>
<dbReference type="PANTHER" id="PTHR14021:SF15">
    <property type="entry name" value="IRON-SULFUR CLUSTER CO-CHAPERONE PROTEIN HSCB"/>
    <property type="match status" value="1"/>
</dbReference>
<dbReference type="InterPro" id="IPR009073">
    <property type="entry name" value="HscB_oligo_C"/>
</dbReference>
<accession>A0A3B1BGH5</accession>
<dbReference type="GO" id="GO:0044571">
    <property type="term" value="P:[2Fe-2S] cluster assembly"/>
    <property type="evidence" value="ECO:0007669"/>
    <property type="project" value="InterPro"/>
</dbReference>
<dbReference type="SMART" id="SM00271">
    <property type="entry name" value="DnaJ"/>
    <property type="match status" value="1"/>
</dbReference>
<dbReference type="InterPro" id="IPR036386">
    <property type="entry name" value="HscB_C_sf"/>
</dbReference>
<dbReference type="Pfam" id="PF07743">
    <property type="entry name" value="HSCB_C"/>
    <property type="match status" value="1"/>
</dbReference>
<dbReference type="Gene3D" id="1.10.287.110">
    <property type="entry name" value="DnaJ domain"/>
    <property type="match status" value="1"/>
</dbReference>
<dbReference type="AlphaFoldDB" id="A0A3B1BGH5"/>
<evidence type="ECO:0000256" key="1">
    <source>
        <dbReference type="ARBA" id="ARBA00010476"/>
    </source>
</evidence>
<proteinExistence type="inferred from homology"/>
<dbReference type="SUPFAM" id="SSF46565">
    <property type="entry name" value="Chaperone J-domain"/>
    <property type="match status" value="1"/>
</dbReference>
<sequence length="179" mass="21377">MTEILSQNYYSLFDFPVSFTVNLDELENRYRELQRLLHPDRYARASDQERRISVQQTAHLNEAFHTLRDIPRRARYLLELKGIGFDDEKDTHFDGAFLMQQMELREELEAITQTSDPFDKLTKFLAEIKQLRQIMYTELEALFADESPENLDRAKQSVQKVRFLNRLQQEAEEQEEDLL</sequence>
<reference evidence="4" key="1">
    <citation type="submission" date="2018-06" db="EMBL/GenBank/DDBJ databases">
        <authorList>
            <person name="Zhirakovskaya E."/>
        </authorList>
    </citation>
    <scope>NUCLEOTIDE SEQUENCE</scope>
</reference>
<dbReference type="GO" id="GO:0001671">
    <property type="term" value="F:ATPase activator activity"/>
    <property type="evidence" value="ECO:0007669"/>
    <property type="project" value="InterPro"/>
</dbReference>
<dbReference type="NCBIfam" id="TIGR00714">
    <property type="entry name" value="hscB"/>
    <property type="match status" value="1"/>
</dbReference>
<comment type="similarity">
    <text evidence="1">Belongs to the HscB family.</text>
</comment>
<dbReference type="PANTHER" id="PTHR14021">
    <property type="entry name" value="IRON-SULFUR CLUSTER CO-CHAPERONE PROTEIN HSCB"/>
    <property type="match status" value="1"/>
</dbReference>
<dbReference type="InterPro" id="IPR004640">
    <property type="entry name" value="HscB"/>
</dbReference>
<dbReference type="Gene3D" id="1.20.1280.20">
    <property type="entry name" value="HscB, C-terminal domain"/>
    <property type="match status" value="1"/>
</dbReference>
<dbReference type="PROSITE" id="PS50076">
    <property type="entry name" value="DNAJ_2"/>
    <property type="match status" value="1"/>
</dbReference>
<evidence type="ECO:0000256" key="2">
    <source>
        <dbReference type="ARBA" id="ARBA00023186"/>
    </source>
</evidence>
<protein>
    <submittedName>
        <fullName evidence="4">Chaperone protein HscB</fullName>
    </submittedName>
</protein>
<name>A0A3B1BGH5_9ZZZZ</name>
<evidence type="ECO:0000313" key="4">
    <source>
        <dbReference type="EMBL" id="VAX11213.1"/>
    </source>
</evidence>
<feature type="domain" description="J" evidence="3">
    <location>
        <begin position="8"/>
        <end position="82"/>
    </location>
</feature>
<dbReference type="CDD" id="cd06257">
    <property type="entry name" value="DnaJ"/>
    <property type="match status" value="1"/>
</dbReference>
<organism evidence="4">
    <name type="scientific">hydrothermal vent metagenome</name>
    <dbReference type="NCBI Taxonomy" id="652676"/>
    <lineage>
        <taxon>unclassified sequences</taxon>
        <taxon>metagenomes</taxon>
        <taxon>ecological metagenomes</taxon>
    </lineage>
</organism>
<dbReference type="GO" id="GO:0051087">
    <property type="term" value="F:protein-folding chaperone binding"/>
    <property type="evidence" value="ECO:0007669"/>
    <property type="project" value="InterPro"/>
</dbReference>
<keyword evidence="2" id="KW-0143">Chaperone</keyword>
<dbReference type="HAMAP" id="MF_00682">
    <property type="entry name" value="HscB"/>
    <property type="match status" value="1"/>
</dbReference>
<dbReference type="GO" id="GO:0051259">
    <property type="term" value="P:protein complex oligomerization"/>
    <property type="evidence" value="ECO:0007669"/>
    <property type="project" value="InterPro"/>
</dbReference>
<dbReference type="EMBL" id="UOFY01000066">
    <property type="protein sequence ID" value="VAX11213.1"/>
    <property type="molecule type" value="Genomic_DNA"/>
</dbReference>
<dbReference type="InterPro" id="IPR036869">
    <property type="entry name" value="J_dom_sf"/>
</dbReference>
<dbReference type="SUPFAM" id="SSF47144">
    <property type="entry name" value="HSC20 (HSCB), C-terminal oligomerisation domain"/>
    <property type="match status" value="1"/>
</dbReference>